<evidence type="ECO:0000313" key="3">
    <source>
        <dbReference type="Proteomes" id="UP001187471"/>
    </source>
</evidence>
<dbReference type="Pfam" id="PF13456">
    <property type="entry name" value="RVT_3"/>
    <property type="match status" value="1"/>
</dbReference>
<feature type="domain" description="RNase H type-1" evidence="1">
    <location>
        <begin position="191"/>
        <end position="309"/>
    </location>
</feature>
<dbReference type="GO" id="GO:0003676">
    <property type="term" value="F:nucleic acid binding"/>
    <property type="evidence" value="ECO:0007669"/>
    <property type="project" value="InterPro"/>
</dbReference>
<dbReference type="PANTHER" id="PTHR48475">
    <property type="entry name" value="RIBONUCLEASE H"/>
    <property type="match status" value="1"/>
</dbReference>
<dbReference type="Gene3D" id="3.30.420.10">
    <property type="entry name" value="Ribonuclease H-like superfamily/Ribonuclease H"/>
    <property type="match status" value="1"/>
</dbReference>
<dbReference type="GO" id="GO:0004523">
    <property type="term" value="F:RNA-DNA hybrid ribonuclease activity"/>
    <property type="evidence" value="ECO:0007669"/>
    <property type="project" value="InterPro"/>
</dbReference>
<dbReference type="EMBL" id="JAVXUO010000814">
    <property type="protein sequence ID" value="KAK2988864.1"/>
    <property type="molecule type" value="Genomic_DNA"/>
</dbReference>
<keyword evidence="3" id="KW-1185">Reference proteome</keyword>
<sequence>MRCGAGRSVAKGTKGSMARWGFWATWRVGGSGVGVQSSGSWDIQSEEDSGEDSINCHFNRSRNISPPVSPTTETRLPVEDINQKFQQLQTAINAFSWPSTGTSASTLYVDVTAILEVLKSLLSHRLSDVLADEDALSKMNDLIETLADNTYALNNKAVKGQALVDFLANHPSDDNEKRITYVGIAAWKMMFDGSKTNQGVGAGIVLISLIENIHQLVFQIEKDCSNNQAEYDALIIGIEILLDMHVTTIQIFEYSQLVIKQVNGEFKCSAPGLEMYFSIASYLLTQFDNVTITHVPRIDNRSANLMAQLASGLKVPYGVNEQWVKVCWHQYFLKWHVDMWHDDNHKEVH</sequence>
<reference evidence="2" key="1">
    <citation type="submission" date="2022-12" db="EMBL/GenBank/DDBJ databases">
        <title>Draft genome assemblies for two species of Escallonia (Escalloniales).</title>
        <authorList>
            <person name="Chanderbali A."/>
            <person name="Dervinis C."/>
            <person name="Anghel I."/>
            <person name="Soltis D."/>
            <person name="Soltis P."/>
            <person name="Zapata F."/>
        </authorList>
    </citation>
    <scope>NUCLEOTIDE SEQUENCE</scope>
    <source>
        <strain evidence="2">UCBG92.1500</strain>
        <tissue evidence="2">Leaf</tissue>
    </source>
</reference>
<dbReference type="Proteomes" id="UP001187471">
    <property type="component" value="Unassembled WGS sequence"/>
</dbReference>
<evidence type="ECO:0000259" key="1">
    <source>
        <dbReference type="Pfam" id="PF13456"/>
    </source>
</evidence>
<comment type="caution">
    <text evidence="2">The sequence shown here is derived from an EMBL/GenBank/DDBJ whole genome shotgun (WGS) entry which is preliminary data.</text>
</comment>
<dbReference type="PANTHER" id="PTHR48475:SF1">
    <property type="entry name" value="RNASE H TYPE-1 DOMAIN-CONTAINING PROTEIN"/>
    <property type="match status" value="1"/>
</dbReference>
<accession>A0AA88RFY7</accession>
<evidence type="ECO:0000313" key="2">
    <source>
        <dbReference type="EMBL" id="KAK2988864.1"/>
    </source>
</evidence>
<dbReference type="SUPFAM" id="SSF53098">
    <property type="entry name" value="Ribonuclease H-like"/>
    <property type="match status" value="1"/>
</dbReference>
<dbReference type="InterPro" id="IPR002156">
    <property type="entry name" value="RNaseH_domain"/>
</dbReference>
<proteinExistence type="predicted"/>
<protein>
    <recommendedName>
        <fullName evidence="1">RNase H type-1 domain-containing protein</fullName>
    </recommendedName>
</protein>
<gene>
    <name evidence="2" type="ORF">RJ640_005817</name>
</gene>
<organism evidence="2 3">
    <name type="scientific">Escallonia rubra</name>
    <dbReference type="NCBI Taxonomy" id="112253"/>
    <lineage>
        <taxon>Eukaryota</taxon>
        <taxon>Viridiplantae</taxon>
        <taxon>Streptophyta</taxon>
        <taxon>Embryophyta</taxon>
        <taxon>Tracheophyta</taxon>
        <taxon>Spermatophyta</taxon>
        <taxon>Magnoliopsida</taxon>
        <taxon>eudicotyledons</taxon>
        <taxon>Gunneridae</taxon>
        <taxon>Pentapetalae</taxon>
        <taxon>asterids</taxon>
        <taxon>campanulids</taxon>
        <taxon>Escalloniales</taxon>
        <taxon>Escalloniaceae</taxon>
        <taxon>Escallonia</taxon>
    </lineage>
</organism>
<dbReference type="AlphaFoldDB" id="A0AA88RFY7"/>
<name>A0AA88RFY7_9ASTE</name>
<dbReference type="InterPro" id="IPR012337">
    <property type="entry name" value="RNaseH-like_sf"/>
</dbReference>
<dbReference type="CDD" id="cd09279">
    <property type="entry name" value="RNase_HI_like"/>
    <property type="match status" value="1"/>
</dbReference>
<dbReference type="InterPro" id="IPR036397">
    <property type="entry name" value="RNaseH_sf"/>
</dbReference>